<reference evidence="4 6" key="3">
    <citation type="submission" date="2019-03" db="EMBL/GenBank/DDBJ databases">
        <authorList>
            <consortium name="Pathogen Informatics"/>
        </authorList>
    </citation>
    <scope>NUCLEOTIDE SEQUENCE [LARGE SCALE GENOMIC DNA]</scope>
    <source>
        <strain evidence="4 6">NCTC12282</strain>
    </source>
</reference>
<dbReference type="GO" id="GO:0016747">
    <property type="term" value="F:acyltransferase activity, transferring groups other than amino-acyl groups"/>
    <property type="evidence" value="ECO:0007669"/>
    <property type="project" value="InterPro"/>
</dbReference>
<dbReference type="Proteomes" id="UP000224974">
    <property type="component" value="Unassembled WGS sequence"/>
</dbReference>
<organism evidence="3 5">
    <name type="scientific">Budvicia aquatica</name>
    <dbReference type="NCBI Taxonomy" id="82979"/>
    <lineage>
        <taxon>Bacteria</taxon>
        <taxon>Pseudomonadati</taxon>
        <taxon>Pseudomonadota</taxon>
        <taxon>Gammaproteobacteria</taxon>
        <taxon>Enterobacterales</taxon>
        <taxon>Budviciaceae</taxon>
        <taxon>Budvicia</taxon>
    </lineage>
</organism>
<evidence type="ECO:0000313" key="3">
    <source>
        <dbReference type="EMBL" id="PHI31647.1"/>
    </source>
</evidence>
<dbReference type="OrthoDB" id="9767863at2"/>
<keyword evidence="1" id="KW-1133">Transmembrane helix</keyword>
<keyword evidence="3" id="KW-0012">Acyltransferase</keyword>
<keyword evidence="5" id="KW-1185">Reference proteome</keyword>
<dbReference type="InterPro" id="IPR002656">
    <property type="entry name" value="Acyl_transf_3_dom"/>
</dbReference>
<reference evidence="5" key="2">
    <citation type="submission" date="2017-09" db="EMBL/GenBank/DDBJ databases">
        <title>FDA dAtabase for Regulatory Grade micrObial Sequences (FDA-ARGOS): Supporting development and validation of Infectious Disease Dx tests.</title>
        <authorList>
            <person name="Minogue T."/>
            <person name="Wolcott M."/>
            <person name="Wasieloski L."/>
            <person name="Aguilar W."/>
            <person name="Moore D."/>
            <person name="Tallon L."/>
            <person name="Sadzewicz L."/>
            <person name="Ott S."/>
            <person name="Zhao X."/>
            <person name="Nagaraj S."/>
            <person name="Vavikolanu K."/>
            <person name="Aluvathingal J."/>
            <person name="Nadendla S."/>
            <person name="Sichtig H."/>
        </authorList>
    </citation>
    <scope>NUCLEOTIDE SEQUENCE [LARGE SCALE GENOMIC DNA]</scope>
    <source>
        <strain evidence="5">FDAARGOS_387</strain>
    </source>
</reference>
<dbReference type="EMBL" id="CAADJA010000002">
    <property type="protein sequence ID" value="VFS52320.1"/>
    <property type="molecule type" value="Genomic_DNA"/>
</dbReference>
<evidence type="ECO:0000313" key="5">
    <source>
        <dbReference type="Proteomes" id="UP000224974"/>
    </source>
</evidence>
<accession>A0A2C6DR15</accession>
<sequence length="378" mass="42768">MNKIISLEGIRGLCCFIVIIDHCVNIFMPSLRFTGTEGVKGEILRVIALSPLNIVYSGLPSVYIFFILSGFVLSFKYNNNDDKILISGVIKRYFRLAIPILVSMMFIFMIYKVSGHITGKGFGLSLVTAIKQAIFMSSDGDRVLYNYPLWTIPYEIYGSFLVFSLLAIFGRSNIRLPIYLICLLLSVNTFYSMFIFGLIISDLSSRKNININRIFLSIMFFLGILFISTPLPRDGVETGIGIYSYVQFILGDNASKNYDIMQKIGCPLIFVSLFYSIKARSFFESSLFQFLGKISFSAYILHAGILSAIKNLADWHGISNNFISFLILSALSISITILISVPFERFIDIPTIRYTNKISKHLTNMSFNKKIEKQQPTT</sequence>
<keyword evidence="1" id="KW-0812">Transmembrane</keyword>
<feature type="transmembrane region" description="Helical" evidence="1">
    <location>
        <begin position="93"/>
        <end position="111"/>
    </location>
</feature>
<evidence type="ECO:0000256" key="1">
    <source>
        <dbReference type="SAM" id="Phobius"/>
    </source>
</evidence>
<dbReference type="STRING" id="1111728.GCA_000427805_01519"/>
<feature type="transmembrane region" description="Helical" evidence="1">
    <location>
        <begin position="12"/>
        <end position="34"/>
    </location>
</feature>
<dbReference type="Pfam" id="PF01757">
    <property type="entry name" value="Acyl_transf_3"/>
    <property type="match status" value="1"/>
</dbReference>
<protein>
    <submittedName>
        <fullName evidence="3 4">Acyltransferase</fullName>
    </submittedName>
</protein>
<feature type="transmembrane region" description="Helical" evidence="1">
    <location>
        <begin position="54"/>
        <end position="73"/>
    </location>
</feature>
<feature type="transmembrane region" description="Helical" evidence="1">
    <location>
        <begin position="147"/>
        <end position="170"/>
    </location>
</feature>
<reference evidence="3" key="1">
    <citation type="submission" date="2017-09" db="EMBL/GenBank/DDBJ databases">
        <title>FDA dAtabase for Regulatory Grade micrObial Sequences (FDA-ARGOS): Supporting development and validation of Infectious Disease Dx tests.</title>
        <authorList>
            <person name="Minogue T."/>
            <person name="Wolcott M."/>
            <person name="Wasieloski L."/>
            <person name="Aguilar W."/>
            <person name="Moore D."/>
            <person name="Tallon L.J."/>
            <person name="Sadzewicz L."/>
            <person name="Ott S."/>
            <person name="Zhao X."/>
            <person name="Nagaraj S."/>
            <person name="Vavikolanu K."/>
            <person name="Aluvathingal J."/>
            <person name="Nadendla S."/>
            <person name="Sichtig H."/>
        </authorList>
    </citation>
    <scope>NUCLEOTIDE SEQUENCE</scope>
    <source>
        <strain evidence="3">FDAARGOS_387</strain>
    </source>
</reference>
<dbReference type="RefSeq" id="WP_051323294.1">
    <property type="nucleotide sequence ID" value="NZ_CAADJA010000002.1"/>
</dbReference>
<feature type="transmembrane region" description="Helical" evidence="1">
    <location>
        <begin position="290"/>
        <end position="309"/>
    </location>
</feature>
<dbReference type="EMBL" id="PDDX01000001">
    <property type="protein sequence ID" value="PHI31647.1"/>
    <property type="molecule type" value="Genomic_DNA"/>
</dbReference>
<keyword evidence="3" id="KW-0808">Transferase</keyword>
<feature type="transmembrane region" description="Helical" evidence="1">
    <location>
        <begin position="211"/>
        <end position="231"/>
    </location>
</feature>
<feature type="transmembrane region" description="Helical" evidence="1">
    <location>
        <begin position="321"/>
        <end position="343"/>
    </location>
</feature>
<evidence type="ECO:0000313" key="6">
    <source>
        <dbReference type="Proteomes" id="UP000373449"/>
    </source>
</evidence>
<keyword evidence="1" id="KW-0472">Membrane</keyword>
<evidence type="ECO:0000259" key="2">
    <source>
        <dbReference type="Pfam" id="PF01757"/>
    </source>
</evidence>
<gene>
    <name evidence="3" type="ORF">CRN84_21075</name>
    <name evidence="4" type="ORF">NCTC12282_05774</name>
</gene>
<dbReference type="PANTHER" id="PTHR23028:SF134">
    <property type="entry name" value="PUTATIVE (AFU_ORTHOLOGUE AFUA_4G08520)-RELATED"/>
    <property type="match status" value="1"/>
</dbReference>
<evidence type="ECO:0000313" key="4">
    <source>
        <dbReference type="EMBL" id="VFS52320.1"/>
    </source>
</evidence>
<dbReference type="Proteomes" id="UP000373449">
    <property type="component" value="Unassembled WGS sequence"/>
</dbReference>
<dbReference type="PANTHER" id="PTHR23028">
    <property type="entry name" value="ACETYLTRANSFERASE"/>
    <property type="match status" value="1"/>
</dbReference>
<proteinExistence type="predicted"/>
<feature type="domain" description="Acyltransferase 3" evidence="2">
    <location>
        <begin position="5"/>
        <end position="340"/>
    </location>
</feature>
<dbReference type="AlphaFoldDB" id="A0A2C6DR15"/>
<dbReference type="InterPro" id="IPR050879">
    <property type="entry name" value="Acyltransferase_3"/>
</dbReference>
<feature type="transmembrane region" description="Helical" evidence="1">
    <location>
        <begin position="176"/>
        <end position="199"/>
    </location>
</feature>
<name>A0A2C6DR15_9GAMM</name>